<evidence type="ECO:0000256" key="2">
    <source>
        <dbReference type="SAM" id="SignalP"/>
    </source>
</evidence>
<dbReference type="Proteomes" id="UP000256491">
    <property type="component" value="Unassembled WGS sequence"/>
</dbReference>
<organism evidence="3 4">
    <name type="scientific">Chryseobacterium rhizosphaerae</name>
    <dbReference type="NCBI Taxonomy" id="395937"/>
    <lineage>
        <taxon>Bacteria</taxon>
        <taxon>Pseudomonadati</taxon>
        <taxon>Bacteroidota</taxon>
        <taxon>Flavobacteriia</taxon>
        <taxon>Flavobacteriales</taxon>
        <taxon>Weeksellaceae</taxon>
        <taxon>Chryseobacterium group</taxon>
        <taxon>Chryseobacterium</taxon>
    </lineage>
</organism>
<proteinExistence type="predicted"/>
<evidence type="ECO:0000256" key="1">
    <source>
        <dbReference type="SAM" id="MobiDB-lite"/>
    </source>
</evidence>
<feature type="signal peptide" evidence="2">
    <location>
        <begin position="1"/>
        <end position="19"/>
    </location>
</feature>
<reference evidence="3 4" key="1">
    <citation type="journal article" date="2010" name="Syst. Appl. Microbiol.">
        <title>Four new species of Chryseobacterium from the rhizosphere of coastal sand dune plants, Chryseobacterium elymi sp. nov., Chryseobacterium hagamense sp. nov., Chryseobacterium lathyri sp. nov. and Chryseobacterium rhizosphaerae sp. nov.</title>
        <authorList>
            <person name="Cho S.H."/>
            <person name="Lee K.S."/>
            <person name="Shin D.S."/>
            <person name="Han J.H."/>
            <person name="Park K.S."/>
            <person name="Lee C.H."/>
            <person name="Park K.H."/>
            <person name="Kim S.B."/>
        </authorList>
    </citation>
    <scope>NUCLEOTIDE SEQUENCE [LARGE SCALE GENOMIC DNA]</scope>
    <source>
        <strain evidence="3 4">KCTC 22548</strain>
    </source>
</reference>
<feature type="region of interest" description="Disordered" evidence="1">
    <location>
        <begin position="33"/>
        <end position="94"/>
    </location>
</feature>
<evidence type="ECO:0000313" key="3">
    <source>
        <dbReference type="EMBL" id="REC72379.1"/>
    </source>
</evidence>
<comment type="caution">
    <text evidence="3">The sequence shown here is derived from an EMBL/GenBank/DDBJ whole genome shotgun (WGS) entry which is preliminary data.</text>
</comment>
<dbReference type="PROSITE" id="PS51257">
    <property type="entry name" value="PROKAR_LIPOPROTEIN"/>
    <property type="match status" value="1"/>
</dbReference>
<protein>
    <submittedName>
        <fullName evidence="3">Uncharacterized protein</fullName>
    </submittedName>
</protein>
<feature type="compositionally biased region" description="Polar residues" evidence="1">
    <location>
        <begin position="46"/>
        <end position="63"/>
    </location>
</feature>
<accession>A0ABX9IHS9</accession>
<name>A0ABX9IHS9_9FLAO</name>
<gene>
    <name evidence="3" type="ORF">DRF57_19220</name>
</gene>
<feature type="chain" id="PRO_5045069701" evidence="2">
    <location>
        <begin position="20"/>
        <end position="94"/>
    </location>
</feature>
<dbReference type="EMBL" id="QNUF01000028">
    <property type="protein sequence ID" value="REC72379.1"/>
    <property type="molecule type" value="Genomic_DNA"/>
</dbReference>
<keyword evidence="4" id="KW-1185">Reference proteome</keyword>
<evidence type="ECO:0000313" key="4">
    <source>
        <dbReference type="Proteomes" id="UP000256491"/>
    </source>
</evidence>
<sequence>MYKKTVMTKRIFLLSILYACAIAFLTVSCRQDDDQDLPAPTAKMKPTSNSEELQRSSPMNASDSLIMKNSWENTEESAYDGGPKSPPIPPVKVQ</sequence>
<keyword evidence="2" id="KW-0732">Signal</keyword>
<feature type="compositionally biased region" description="Pro residues" evidence="1">
    <location>
        <begin position="84"/>
        <end position="94"/>
    </location>
</feature>